<keyword evidence="4" id="KW-1185">Reference proteome</keyword>
<dbReference type="KEGG" id="nah:F5544_43200"/>
<dbReference type="AlphaFoldDB" id="A0A6G9YTN6"/>
<reference evidence="3 4" key="1">
    <citation type="journal article" date="2019" name="ACS Chem. Biol.">
        <title>Identification and Mobilization of a Cryptic Antibiotic Biosynthesis Gene Locus from a Human-Pathogenic Nocardia Isolate.</title>
        <authorList>
            <person name="Herisse M."/>
            <person name="Ishida K."/>
            <person name="Porter J.L."/>
            <person name="Howden B."/>
            <person name="Hertweck C."/>
            <person name="Stinear T.P."/>
            <person name="Pidot S.J."/>
        </authorList>
    </citation>
    <scope>NUCLEOTIDE SEQUENCE [LARGE SCALE GENOMIC DNA]</scope>
    <source>
        <strain evidence="3 4">AUSMDU00012717</strain>
    </source>
</reference>
<dbReference type="KEGG" id="nah:F5544_43270"/>
<protein>
    <submittedName>
        <fullName evidence="3">Uncharacterized protein</fullName>
    </submittedName>
</protein>
<keyword evidence="1" id="KW-0472">Membrane</keyword>
<dbReference type="EMBL" id="CP046172">
    <property type="protein sequence ID" value="QIS16447.1"/>
    <property type="molecule type" value="Genomic_DNA"/>
</dbReference>
<proteinExistence type="predicted"/>
<evidence type="ECO:0000313" key="3">
    <source>
        <dbReference type="EMBL" id="QIS16461.1"/>
    </source>
</evidence>
<dbReference type="RefSeq" id="WP_167478531.1">
    <property type="nucleotide sequence ID" value="NZ_CP046172.1"/>
</dbReference>
<sequence length="67" mass="7125">MSSSIDNHSGAVLGFLLNAWTISTLALNFSGVTPLPWWLILGPYMIVVSIGLIGLIILGIVSLVEDD</sequence>
<keyword evidence="1" id="KW-1133">Transmembrane helix</keyword>
<accession>A0A6G9YTN6</accession>
<dbReference type="EMBL" id="CP046172">
    <property type="protein sequence ID" value="QIS16461.1"/>
    <property type="molecule type" value="Genomic_DNA"/>
</dbReference>
<feature type="transmembrane region" description="Helical" evidence="1">
    <location>
        <begin position="37"/>
        <end position="64"/>
    </location>
</feature>
<organism evidence="3 4">
    <name type="scientific">Nocardia arthritidis</name>
    <dbReference type="NCBI Taxonomy" id="228602"/>
    <lineage>
        <taxon>Bacteria</taxon>
        <taxon>Bacillati</taxon>
        <taxon>Actinomycetota</taxon>
        <taxon>Actinomycetes</taxon>
        <taxon>Mycobacteriales</taxon>
        <taxon>Nocardiaceae</taxon>
        <taxon>Nocardia</taxon>
    </lineage>
</organism>
<evidence type="ECO:0000256" key="1">
    <source>
        <dbReference type="SAM" id="Phobius"/>
    </source>
</evidence>
<evidence type="ECO:0000313" key="4">
    <source>
        <dbReference type="Proteomes" id="UP000503540"/>
    </source>
</evidence>
<keyword evidence="1" id="KW-0812">Transmembrane</keyword>
<dbReference type="Proteomes" id="UP000503540">
    <property type="component" value="Chromosome"/>
</dbReference>
<feature type="transmembrane region" description="Helical" evidence="1">
    <location>
        <begin position="12"/>
        <end position="31"/>
    </location>
</feature>
<name>A0A6G9YTN6_9NOCA</name>
<gene>
    <name evidence="2" type="ORF">F5544_43200</name>
    <name evidence="3" type="ORF">F5544_43270</name>
</gene>
<evidence type="ECO:0000313" key="2">
    <source>
        <dbReference type="EMBL" id="QIS16447.1"/>
    </source>
</evidence>